<evidence type="ECO:0000256" key="2">
    <source>
        <dbReference type="ARBA" id="ARBA00005046"/>
    </source>
</evidence>
<reference evidence="12" key="1">
    <citation type="submission" date="2020-10" db="EMBL/GenBank/DDBJ databases">
        <authorList>
            <person name="Gilroy R."/>
        </authorList>
    </citation>
    <scope>NUCLEOTIDE SEQUENCE</scope>
    <source>
        <strain evidence="12">C6-149</strain>
    </source>
</reference>
<dbReference type="Pfam" id="PF00994">
    <property type="entry name" value="MoCF_biosynth"/>
    <property type="match status" value="1"/>
</dbReference>
<accession>A0A9D9E6S4</accession>
<dbReference type="EC" id="2.10.1.1" evidence="4 9"/>
<comment type="similarity">
    <text evidence="3 9">Belongs to the MoeA family.</text>
</comment>
<feature type="coiled-coil region" evidence="10">
    <location>
        <begin position="223"/>
        <end position="250"/>
    </location>
</feature>
<comment type="catalytic activity">
    <reaction evidence="8">
        <text>adenylyl-molybdopterin + molybdate = Mo-molybdopterin + AMP + H(+)</text>
        <dbReference type="Rhea" id="RHEA:35047"/>
        <dbReference type="ChEBI" id="CHEBI:15378"/>
        <dbReference type="ChEBI" id="CHEBI:36264"/>
        <dbReference type="ChEBI" id="CHEBI:62727"/>
        <dbReference type="ChEBI" id="CHEBI:71302"/>
        <dbReference type="ChEBI" id="CHEBI:456215"/>
        <dbReference type="EC" id="2.10.1.1"/>
    </reaction>
</comment>
<protein>
    <recommendedName>
        <fullName evidence="5 9">Molybdopterin molybdenumtransferase</fullName>
        <ecNumber evidence="4 9">2.10.1.1</ecNumber>
    </recommendedName>
</protein>
<dbReference type="AlphaFoldDB" id="A0A9D9E6S4"/>
<keyword evidence="7 9" id="KW-0501">Molybdenum cofactor biosynthesis</keyword>
<keyword evidence="9" id="KW-0479">Metal-binding</keyword>
<keyword evidence="10" id="KW-0175">Coiled coil</keyword>
<dbReference type="GO" id="GO:0006777">
    <property type="term" value="P:Mo-molybdopterin cofactor biosynthetic process"/>
    <property type="evidence" value="ECO:0007669"/>
    <property type="project" value="UniProtKB-UniRule"/>
</dbReference>
<dbReference type="Gene3D" id="2.40.340.10">
    <property type="entry name" value="MoeA, C-terminal, domain IV"/>
    <property type="match status" value="1"/>
</dbReference>
<evidence type="ECO:0000256" key="9">
    <source>
        <dbReference type="RuleBase" id="RU365090"/>
    </source>
</evidence>
<dbReference type="SUPFAM" id="SSF53218">
    <property type="entry name" value="Molybdenum cofactor biosynthesis proteins"/>
    <property type="match status" value="1"/>
</dbReference>
<dbReference type="SMART" id="SM00852">
    <property type="entry name" value="MoCF_biosynth"/>
    <property type="match status" value="1"/>
</dbReference>
<dbReference type="InterPro" id="IPR036135">
    <property type="entry name" value="MoeA_linker/N_sf"/>
</dbReference>
<evidence type="ECO:0000256" key="8">
    <source>
        <dbReference type="ARBA" id="ARBA00047317"/>
    </source>
</evidence>
<dbReference type="EMBL" id="JADIMP010000017">
    <property type="protein sequence ID" value="MBO8440996.1"/>
    <property type="molecule type" value="Genomic_DNA"/>
</dbReference>
<reference evidence="12" key="2">
    <citation type="journal article" date="2021" name="PeerJ">
        <title>Extensive microbial diversity within the chicken gut microbiome revealed by metagenomics and culture.</title>
        <authorList>
            <person name="Gilroy R."/>
            <person name="Ravi A."/>
            <person name="Getino M."/>
            <person name="Pursley I."/>
            <person name="Horton D.L."/>
            <person name="Alikhan N.F."/>
            <person name="Baker D."/>
            <person name="Gharbi K."/>
            <person name="Hall N."/>
            <person name="Watson M."/>
            <person name="Adriaenssens E.M."/>
            <person name="Foster-Nyarko E."/>
            <person name="Jarju S."/>
            <person name="Secka A."/>
            <person name="Antonio M."/>
            <person name="Oren A."/>
            <person name="Chaudhuri R.R."/>
            <person name="La Ragione R."/>
            <person name="Hildebrand F."/>
            <person name="Pallen M.J."/>
        </authorList>
    </citation>
    <scope>NUCLEOTIDE SEQUENCE</scope>
    <source>
        <strain evidence="12">C6-149</strain>
    </source>
</reference>
<dbReference type="SUPFAM" id="SSF63867">
    <property type="entry name" value="MoeA C-terminal domain-like"/>
    <property type="match status" value="1"/>
</dbReference>
<dbReference type="SUPFAM" id="SSF63882">
    <property type="entry name" value="MoeA N-terminal region -like"/>
    <property type="match status" value="1"/>
</dbReference>
<proteinExistence type="inferred from homology"/>
<evidence type="ECO:0000256" key="7">
    <source>
        <dbReference type="ARBA" id="ARBA00023150"/>
    </source>
</evidence>
<keyword evidence="9" id="KW-0808">Transferase</keyword>
<sequence>MLTKRTAISLEEAQNKLLNVHLPIGIEEIPIKNADHRVVAEDIKSPFDYPTFRRSGYDGYAIRLEDDHDYPKEFKVVANIPAGATYDKPLQENEAARIMTGAFVPDGAGKVIMLEQTEYISDKKVKIITNSRHDNISPIGDEFTKDQIIIPKNTELNAGGISIMAAVGKNTVNVYKKPKVALITTGSELLQPNESIQNGKIFNSNGPLLEHLIEDAGGIVTESIQLKDDLELLQKNLLRLEKNNDIIITDGGVSVGDFDFSATTALNSDNLLFNKLKMRPGSVNTAFINNDTLYFALSGNPGACFTGFYFFVEPVLRRFVHQPSRLIKVKGILDQPYNKTNNFDRILRGQYSIRNNNYYVHLNGSDKSGSLGNLQSSTCLFKIPNSKEPIKTNSQVDVWLLP</sequence>
<dbReference type="Gene3D" id="3.40.980.10">
    <property type="entry name" value="MoaB/Mog-like domain"/>
    <property type="match status" value="1"/>
</dbReference>
<dbReference type="InterPro" id="IPR005110">
    <property type="entry name" value="MoeA_linker/N"/>
</dbReference>
<dbReference type="InterPro" id="IPR036425">
    <property type="entry name" value="MoaB/Mog-like_dom_sf"/>
</dbReference>
<evidence type="ECO:0000256" key="10">
    <source>
        <dbReference type="SAM" id="Coils"/>
    </source>
</evidence>
<dbReference type="GO" id="GO:0005829">
    <property type="term" value="C:cytosol"/>
    <property type="evidence" value="ECO:0007669"/>
    <property type="project" value="TreeGrafter"/>
</dbReference>
<dbReference type="InterPro" id="IPR036688">
    <property type="entry name" value="MoeA_C_domain_IV_sf"/>
</dbReference>
<evidence type="ECO:0000313" key="13">
    <source>
        <dbReference type="Proteomes" id="UP000823614"/>
    </source>
</evidence>
<dbReference type="Gene3D" id="2.170.190.11">
    <property type="entry name" value="Molybdopterin biosynthesis moea protein, domain 3"/>
    <property type="match status" value="1"/>
</dbReference>
<evidence type="ECO:0000256" key="5">
    <source>
        <dbReference type="ARBA" id="ARBA00021108"/>
    </source>
</evidence>
<gene>
    <name evidence="12" type="ORF">IAA89_00890</name>
</gene>
<keyword evidence="6 9" id="KW-0500">Molybdenum</keyword>
<name>A0A9D9E6S4_9LACO</name>
<keyword evidence="9" id="KW-0460">Magnesium</keyword>
<dbReference type="GO" id="GO:0046872">
    <property type="term" value="F:metal ion binding"/>
    <property type="evidence" value="ECO:0007669"/>
    <property type="project" value="UniProtKB-UniRule"/>
</dbReference>
<evidence type="ECO:0000256" key="1">
    <source>
        <dbReference type="ARBA" id="ARBA00002901"/>
    </source>
</evidence>
<dbReference type="GO" id="GO:0061599">
    <property type="term" value="F:molybdopterin molybdotransferase activity"/>
    <property type="evidence" value="ECO:0007669"/>
    <property type="project" value="UniProtKB-UniRule"/>
</dbReference>
<comment type="function">
    <text evidence="1 9">Catalyzes the insertion of molybdate into adenylated molybdopterin with the concomitant release of AMP.</text>
</comment>
<dbReference type="Proteomes" id="UP000823614">
    <property type="component" value="Unassembled WGS sequence"/>
</dbReference>
<evidence type="ECO:0000313" key="12">
    <source>
        <dbReference type="EMBL" id="MBO8440996.1"/>
    </source>
</evidence>
<evidence type="ECO:0000256" key="6">
    <source>
        <dbReference type="ARBA" id="ARBA00022505"/>
    </source>
</evidence>
<dbReference type="PANTHER" id="PTHR10192:SF5">
    <property type="entry name" value="GEPHYRIN"/>
    <property type="match status" value="1"/>
</dbReference>
<dbReference type="Gene3D" id="3.90.105.10">
    <property type="entry name" value="Molybdopterin biosynthesis moea protein, domain 2"/>
    <property type="match status" value="1"/>
</dbReference>
<comment type="pathway">
    <text evidence="2 9">Cofactor biosynthesis; molybdopterin biosynthesis.</text>
</comment>
<comment type="caution">
    <text evidence="12">The sequence shown here is derived from an EMBL/GenBank/DDBJ whole genome shotgun (WGS) entry which is preliminary data.</text>
</comment>
<evidence type="ECO:0000259" key="11">
    <source>
        <dbReference type="SMART" id="SM00852"/>
    </source>
</evidence>
<dbReference type="CDD" id="cd00887">
    <property type="entry name" value="MoeA"/>
    <property type="match status" value="1"/>
</dbReference>
<dbReference type="Pfam" id="PF03453">
    <property type="entry name" value="MoeA_N"/>
    <property type="match status" value="1"/>
</dbReference>
<dbReference type="NCBIfam" id="TIGR00177">
    <property type="entry name" value="molyb_syn"/>
    <property type="match status" value="1"/>
</dbReference>
<dbReference type="InterPro" id="IPR038987">
    <property type="entry name" value="MoeA-like"/>
</dbReference>
<dbReference type="PANTHER" id="PTHR10192">
    <property type="entry name" value="MOLYBDOPTERIN BIOSYNTHESIS PROTEIN"/>
    <property type="match status" value="1"/>
</dbReference>
<comment type="cofactor">
    <cofactor evidence="9">
        <name>Mg(2+)</name>
        <dbReference type="ChEBI" id="CHEBI:18420"/>
    </cofactor>
</comment>
<feature type="domain" description="MoaB/Mog" evidence="11">
    <location>
        <begin position="181"/>
        <end position="318"/>
    </location>
</feature>
<dbReference type="InterPro" id="IPR005111">
    <property type="entry name" value="MoeA_C_domain_IV"/>
</dbReference>
<evidence type="ECO:0000256" key="3">
    <source>
        <dbReference type="ARBA" id="ARBA00010763"/>
    </source>
</evidence>
<dbReference type="Pfam" id="PF03454">
    <property type="entry name" value="MoeA_C"/>
    <property type="match status" value="1"/>
</dbReference>
<evidence type="ECO:0000256" key="4">
    <source>
        <dbReference type="ARBA" id="ARBA00013269"/>
    </source>
</evidence>
<dbReference type="InterPro" id="IPR001453">
    <property type="entry name" value="MoaB/Mog_dom"/>
</dbReference>
<organism evidence="12 13">
    <name type="scientific">Candidatus Gallilactobacillus intestinavium</name>
    <dbReference type="NCBI Taxonomy" id="2840838"/>
    <lineage>
        <taxon>Bacteria</taxon>
        <taxon>Bacillati</taxon>
        <taxon>Bacillota</taxon>
        <taxon>Bacilli</taxon>
        <taxon>Lactobacillales</taxon>
        <taxon>Lactobacillaceae</taxon>
        <taxon>Lactobacillaceae incertae sedis</taxon>
        <taxon>Candidatus Gallilactobacillus</taxon>
    </lineage>
</organism>